<name>A0A0D2N8B5_HYPSF</name>
<gene>
    <name evidence="2" type="ORF">HYPSUDRAFT_207986</name>
</gene>
<feature type="region of interest" description="Disordered" evidence="1">
    <location>
        <begin position="294"/>
        <end position="313"/>
    </location>
</feature>
<proteinExistence type="predicted"/>
<protein>
    <submittedName>
        <fullName evidence="2">Uncharacterized protein</fullName>
    </submittedName>
</protein>
<feature type="compositionally biased region" description="Polar residues" evidence="1">
    <location>
        <begin position="294"/>
        <end position="308"/>
    </location>
</feature>
<keyword evidence="3" id="KW-1185">Reference proteome</keyword>
<evidence type="ECO:0000256" key="1">
    <source>
        <dbReference type="SAM" id="MobiDB-lite"/>
    </source>
</evidence>
<dbReference type="Proteomes" id="UP000054270">
    <property type="component" value="Unassembled WGS sequence"/>
</dbReference>
<sequence>MGARGVAQCIYGTMGSVQSAAALRGRSGPPAEIDSVGTSRWPCGRDGEHDGAGAPLHASARRRRVGVDFERRTRRSGEGVRCGEYDSGRLSVDASGKLAPLREQWLLNALALENLDISTVFTGSHLVICAPQSVASLAVNGAEQRVNARPRRVLVSESSLWDVDASATLRSRASIDNMNALPPSLSSFYFQIVWIYTKTLVGPRAYVIALPALDHTQLLLRFPSPFDHLRGAVCRFAPSMDTVTSAVIFLLSTSHGQAPKHSLRASSRTLFASGPLRAQYPAAGAPSRLASFTEMQSTPVSNSPQTLRVSPRRSQRDYALGLLRA</sequence>
<evidence type="ECO:0000313" key="2">
    <source>
        <dbReference type="EMBL" id="KJA15334.1"/>
    </source>
</evidence>
<dbReference type="AlphaFoldDB" id="A0A0D2N8B5"/>
<organism evidence="2 3">
    <name type="scientific">Hypholoma sublateritium (strain FD-334 SS-4)</name>
    <dbReference type="NCBI Taxonomy" id="945553"/>
    <lineage>
        <taxon>Eukaryota</taxon>
        <taxon>Fungi</taxon>
        <taxon>Dikarya</taxon>
        <taxon>Basidiomycota</taxon>
        <taxon>Agaricomycotina</taxon>
        <taxon>Agaricomycetes</taxon>
        <taxon>Agaricomycetidae</taxon>
        <taxon>Agaricales</taxon>
        <taxon>Agaricineae</taxon>
        <taxon>Strophariaceae</taxon>
        <taxon>Hypholoma</taxon>
    </lineage>
</organism>
<evidence type="ECO:0000313" key="3">
    <source>
        <dbReference type="Proteomes" id="UP000054270"/>
    </source>
</evidence>
<accession>A0A0D2N8B5</accession>
<dbReference type="EMBL" id="KN817648">
    <property type="protein sequence ID" value="KJA15334.1"/>
    <property type="molecule type" value="Genomic_DNA"/>
</dbReference>
<reference evidence="3" key="1">
    <citation type="submission" date="2014-04" db="EMBL/GenBank/DDBJ databases">
        <title>Evolutionary Origins and Diversification of the Mycorrhizal Mutualists.</title>
        <authorList>
            <consortium name="DOE Joint Genome Institute"/>
            <consortium name="Mycorrhizal Genomics Consortium"/>
            <person name="Kohler A."/>
            <person name="Kuo A."/>
            <person name="Nagy L.G."/>
            <person name="Floudas D."/>
            <person name="Copeland A."/>
            <person name="Barry K.W."/>
            <person name="Cichocki N."/>
            <person name="Veneault-Fourrey C."/>
            <person name="LaButti K."/>
            <person name="Lindquist E.A."/>
            <person name="Lipzen A."/>
            <person name="Lundell T."/>
            <person name="Morin E."/>
            <person name="Murat C."/>
            <person name="Riley R."/>
            <person name="Ohm R."/>
            <person name="Sun H."/>
            <person name="Tunlid A."/>
            <person name="Henrissat B."/>
            <person name="Grigoriev I.V."/>
            <person name="Hibbett D.S."/>
            <person name="Martin F."/>
        </authorList>
    </citation>
    <scope>NUCLEOTIDE SEQUENCE [LARGE SCALE GENOMIC DNA]</scope>
    <source>
        <strain evidence="3">FD-334 SS-4</strain>
    </source>
</reference>